<evidence type="ECO:0000313" key="2">
    <source>
        <dbReference type="Proteomes" id="UP000604243"/>
    </source>
</evidence>
<proteinExistence type="predicted"/>
<keyword evidence="2" id="KW-1185">Reference proteome</keyword>
<evidence type="ECO:0008006" key="3">
    <source>
        <dbReference type="Google" id="ProtNLM"/>
    </source>
</evidence>
<dbReference type="EMBL" id="BMZM01000001">
    <property type="protein sequence ID" value="GHC17531.1"/>
    <property type="molecule type" value="Genomic_DNA"/>
</dbReference>
<protein>
    <recommendedName>
        <fullName evidence="3">Phage tail protein</fullName>
    </recommendedName>
</protein>
<dbReference type="Proteomes" id="UP000604243">
    <property type="component" value="Unassembled WGS sequence"/>
</dbReference>
<evidence type="ECO:0000313" key="1">
    <source>
        <dbReference type="EMBL" id="GHC17531.1"/>
    </source>
</evidence>
<sequence length="168" mass="18447">MLMALGMFVFETSTVPYQELQRCTEWRHASQSRVGDRPAYKFFGPDANTITLSGTLLPELTGGRVDLDETRDMAEQGRAWPLVEGTSRQYGYGSSPTSMRPAARSTAMEPPLKSCFGQHLYYCDSSNGWEKVGSIRCLGGEMRSGSDSFLTKGSAAFFDVGSSLTSRI</sequence>
<name>A0ABQ3FBV7_9GAMM</name>
<comment type="caution">
    <text evidence="1">The sequence shown here is derived from an EMBL/GenBank/DDBJ whole genome shotgun (WGS) entry which is preliminary data.</text>
</comment>
<dbReference type="InterPro" id="IPR009734">
    <property type="entry name" value="Myoviridae_GpU"/>
</dbReference>
<reference evidence="2" key="1">
    <citation type="journal article" date="2019" name="Int. J. Syst. Evol. Microbiol.">
        <title>The Global Catalogue of Microorganisms (GCM) 10K type strain sequencing project: providing services to taxonomists for standard genome sequencing and annotation.</title>
        <authorList>
            <consortium name="The Broad Institute Genomics Platform"/>
            <consortium name="The Broad Institute Genome Sequencing Center for Infectious Disease"/>
            <person name="Wu L."/>
            <person name="Ma J."/>
        </authorList>
    </citation>
    <scope>NUCLEOTIDE SEQUENCE [LARGE SCALE GENOMIC DNA]</scope>
    <source>
        <strain evidence="2">KCTC 42082</strain>
    </source>
</reference>
<accession>A0ABQ3FBV7</accession>
<gene>
    <name evidence="1" type="ORF">GCM10010082_05930</name>
</gene>
<dbReference type="Pfam" id="PF06995">
    <property type="entry name" value="Phage_P2_GpU"/>
    <property type="match status" value="1"/>
</dbReference>
<organism evidence="1 2">
    <name type="scientific">Kushneria pakistanensis</name>
    <dbReference type="NCBI Taxonomy" id="1508770"/>
    <lineage>
        <taxon>Bacteria</taxon>
        <taxon>Pseudomonadati</taxon>
        <taxon>Pseudomonadota</taxon>
        <taxon>Gammaproteobacteria</taxon>
        <taxon>Oceanospirillales</taxon>
        <taxon>Halomonadaceae</taxon>
        <taxon>Kushneria</taxon>
    </lineage>
</organism>